<evidence type="ECO:0000259" key="2">
    <source>
        <dbReference type="Pfam" id="PF01593"/>
    </source>
</evidence>
<dbReference type="PANTHER" id="PTHR10742:SF408">
    <property type="entry name" value="POLYAMINE OXIDASE 5-RELATED"/>
    <property type="match status" value="1"/>
</dbReference>
<sequence>MVVLKISLEEGVFAMFENIHRHYSSADDLGTLDFNGEIEYCNFHGDEMTIAKGYLSVIKSLASVLPDGLTQLCRKATKIEWQSDLILENDDGGNVSLGVLKKGICDNSAMFSPQLPSFKTEAISRLGFGVVDKLFLKLSSPSTHDDNGMICKEALEMESLDDEEIIDGISTTIDPLFLGSYTYIAVGSSGDDLDAMAEPLPKRISKNCPPLQILFAGEATHRSCYSTTHGAYLTGLREANRLLKHFQCVDDV</sequence>
<dbReference type="InterPro" id="IPR002937">
    <property type="entry name" value="Amino_oxidase"/>
</dbReference>
<evidence type="ECO:0000313" key="3">
    <source>
        <dbReference type="EMBL" id="KAK6794332.1"/>
    </source>
</evidence>
<dbReference type="AlphaFoldDB" id="A0AAN8U258"/>
<dbReference type="InterPro" id="IPR036188">
    <property type="entry name" value="FAD/NAD-bd_sf"/>
</dbReference>
<keyword evidence="4" id="KW-1185">Reference proteome</keyword>
<evidence type="ECO:0000256" key="1">
    <source>
        <dbReference type="ARBA" id="ARBA00005995"/>
    </source>
</evidence>
<accession>A0AAN8U258</accession>
<dbReference type="EMBL" id="JBANQN010000003">
    <property type="protein sequence ID" value="KAK6794332.1"/>
    <property type="molecule type" value="Genomic_DNA"/>
</dbReference>
<dbReference type="SUPFAM" id="SSF51905">
    <property type="entry name" value="FAD/NAD(P)-binding domain"/>
    <property type="match status" value="1"/>
</dbReference>
<feature type="domain" description="Amine oxidase" evidence="2">
    <location>
        <begin position="31"/>
        <end position="146"/>
    </location>
</feature>
<dbReference type="Gene3D" id="3.50.50.60">
    <property type="entry name" value="FAD/NAD(P)-binding domain"/>
    <property type="match status" value="1"/>
</dbReference>
<dbReference type="Gene3D" id="3.90.660.10">
    <property type="match status" value="1"/>
</dbReference>
<dbReference type="Proteomes" id="UP001371456">
    <property type="component" value="Unassembled WGS sequence"/>
</dbReference>
<comment type="similarity">
    <text evidence="1">Belongs to the flavin monoamine oxidase family.</text>
</comment>
<protein>
    <recommendedName>
        <fullName evidence="2">Amine oxidase domain-containing protein</fullName>
    </recommendedName>
</protein>
<feature type="domain" description="Amine oxidase" evidence="2">
    <location>
        <begin position="174"/>
        <end position="243"/>
    </location>
</feature>
<gene>
    <name evidence="3" type="ORF">RDI58_007785</name>
</gene>
<evidence type="ECO:0000313" key="4">
    <source>
        <dbReference type="Proteomes" id="UP001371456"/>
    </source>
</evidence>
<dbReference type="Pfam" id="PF01593">
    <property type="entry name" value="Amino_oxidase"/>
    <property type="match status" value="2"/>
</dbReference>
<comment type="caution">
    <text evidence="3">The sequence shown here is derived from an EMBL/GenBank/DDBJ whole genome shotgun (WGS) entry which is preliminary data.</text>
</comment>
<dbReference type="GO" id="GO:0046592">
    <property type="term" value="F:polyamine oxidase activity"/>
    <property type="evidence" value="ECO:0007669"/>
    <property type="project" value="TreeGrafter"/>
</dbReference>
<dbReference type="PANTHER" id="PTHR10742">
    <property type="entry name" value="FLAVIN MONOAMINE OXIDASE"/>
    <property type="match status" value="1"/>
</dbReference>
<proteinExistence type="inferred from homology"/>
<dbReference type="InterPro" id="IPR050281">
    <property type="entry name" value="Flavin_monoamine_oxidase"/>
</dbReference>
<organism evidence="3 4">
    <name type="scientific">Solanum bulbocastanum</name>
    <name type="common">Wild potato</name>
    <dbReference type="NCBI Taxonomy" id="147425"/>
    <lineage>
        <taxon>Eukaryota</taxon>
        <taxon>Viridiplantae</taxon>
        <taxon>Streptophyta</taxon>
        <taxon>Embryophyta</taxon>
        <taxon>Tracheophyta</taxon>
        <taxon>Spermatophyta</taxon>
        <taxon>Magnoliopsida</taxon>
        <taxon>eudicotyledons</taxon>
        <taxon>Gunneridae</taxon>
        <taxon>Pentapetalae</taxon>
        <taxon>asterids</taxon>
        <taxon>lamiids</taxon>
        <taxon>Solanales</taxon>
        <taxon>Solanaceae</taxon>
        <taxon>Solanoideae</taxon>
        <taxon>Solaneae</taxon>
        <taxon>Solanum</taxon>
    </lineage>
</organism>
<reference evidence="3 4" key="1">
    <citation type="submission" date="2024-02" db="EMBL/GenBank/DDBJ databases">
        <title>de novo genome assembly of Solanum bulbocastanum strain 11H21.</title>
        <authorList>
            <person name="Hosaka A.J."/>
        </authorList>
    </citation>
    <scope>NUCLEOTIDE SEQUENCE [LARGE SCALE GENOMIC DNA]</scope>
    <source>
        <tissue evidence="3">Young leaves</tissue>
    </source>
</reference>
<name>A0AAN8U258_SOLBU</name>